<dbReference type="Proteomes" id="UP000284219">
    <property type="component" value="Unassembled WGS sequence"/>
</dbReference>
<dbReference type="RefSeq" id="WP_120189851.1">
    <property type="nucleotide sequence ID" value="NZ_MCHY01000008.1"/>
</dbReference>
<dbReference type="EMBL" id="MCHY01000008">
    <property type="protein sequence ID" value="RKD24555.1"/>
    <property type="molecule type" value="Genomic_DNA"/>
</dbReference>
<name>A0A419SKP4_9BACL</name>
<keyword evidence="2" id="KW-1185">Reference proteome</keyword>
<evidence type="ECO:0000313" key="2">
    <source>
        <dbReference type="Proteomes" id="UP000284219"/>
    </source>
</evidence>
<evidence type="ECO:0000313" key="1">
    <source>
        <dbReference type="EMBL" id="RKD24555.1"/>
    </source>
</evidence>
<organism evidence="1 2">
    <name type="scientific">Ammoniphilus oxalaticus</name>
    <dbReference type="NCBI Taxonomy" id="66863"/>
    <lineage>
        <taxon>Bacteria</taxon>
        <taxon>Bacillati</taxon>
        <taxon>Bacillota</taxon>
        <taxon>Bacilli</taxon>
        <taxon>Bacillales</taxon>
        <taxon>Paenibacillaceae</taxon>
        <taxon>Aneurinibacillus group</taxon>
        <taxon>Ammoniphilus</taxon>
    </lineage>
</organism>
<protein>
    <submittedName>
        <fullName evidence="1">Uncharacterized protein</fullName>
    </submittedName>
</protein>
<accession>A0A419SKP4</accession>
<reference evidence="1 2" key="1">
    <citation type="submission" date="2016-08" db="EMBL/GenBank/DDBJ databases">
        <title>Novel Firmicute Genomes.</title>
        <authorList>
            <person name="Poppleton D.I."/>
            <person name="Gribaldo S."/>
        </authorList>
    </citation>
    <scope>NUCLEOTIDE SEQUENCE [LARGE SCALE GENOMIC DNA]</scope>
    <source>
        <strain evidence="1 2">RAOx-1</strain>
    </source>
</reference>
<proteinExistence type="predicted"/>
<comment type="caution">
    <text evidence="1">The sequence shown here is derived from an EMBL/GenBank/DDBJ whole genome shotgun (WGS) entry which is preliminary data.</text>
</comment>
<dbReference type="PROSITE" id="PS51257">
    <property type="entry name" value="PROKAR_LIPOPROTEIN"/>
    <property type="match status" value="1"/>
</dbReference>
<dbReference type="AlphaFoldDB" id="A0A419SKP4"/>
<sequence>MFINHRQRWFVFIVSFFIVLIFSGCSKENNVLFLSGEGEDWKIESYSLEITPTTIKTGGGEITKKYESRYDLQFIGIEVFTEIDGVDQHKYLSVLRKWVR</sequence>
<gene>
    <name evidence="1" type="ORF">BEP19_09250</name>
</gene>